<evidence type="ECO:0000259" key="1">
    <source>
        <dbReference type="Pfam" id="PF05175"/>
    </source>
</evidence>
<dbReference type="GO" id="GO:0008168">
    <property type="term" value="F:methyltransferase activity"/>
    <property type="evidence" value="ECO:0007669"/>
    <property type="project" value="InterPro"/>
</dbReference>
<feature type="non-terminal residue" evidence="2">
    <location>
        <position position="309"/>
    </location>
</feature>
<sequence length="309" mass="35433">MYRPEPIAETLPTTAVDRKRDWNTSARALVDGEKLLVTDLYSTGMNTLSALRLLLEASHPGNRQDLTGDREFRGDYHRASQNLLAPVVSHRLDLDKAPEIGWFRELYDDTPDFRLPFPQVQGLNSSWQWFQKGIQIPVLERRLFPFYGTYFPTRFAHLELFETWLHQYSGPRRLACDVGTGCGVLAFQLLQQEFARVIATDSNPNAVESVRRELDRQPPTGVLDVREADLFGTHHERPELIVFNPPWLRGAPRNPIDQAIYYEEPLFERFFESAHSRIAAGGRLVLLFSTLQQTAHASAPHPIQDELDR</sequence>
<dbReference type="CDD" id="cd02440">
    <property type="entry name" value="AdoMet_MTases"/>
    <property type="match status" value="1"/>
</dbReference>
<reference evidence="2" key="1">
    <citation type="submission" date="2018-05" db="EMBL/GenBank/DDBJ databases">
        <authorList>
            <person name="Lanie J.A."/>
            <person name="Ng W.-L."/>
            <person name="Kazmierczak K.M."/>
            <person name="Andrzejewski T.M."/>
            <person name="Davidsen T.M."/>
            <person name="Wayne K.J."/>
            <person name="Tettelin H."/>
            <person name="Glass J.I."/>
            <person name="Rusch D."/>
            <person name="Podicherti R."/>
            <person name="Tsui H.-C.T."/>
            <person name="Winkler M.E."/>
        </authorList>
    </citation>
    <scope>NUCLEOTIDE SEQUENCE</scope>
</reference>
<dbReference type="Pfam" id="PF05175">
    <property type="entry name" value="MTS"/>
    <property type="match status" value="1"/>
</dbReference>
<dbReference type="EMBL" id="UINC01113642">
    <property type="protein sequence ID" value="SVC83391.1"/>
    <property type="molecule type" value="Genomic_DNA"/>
</dbReference>
<evidence type="ECO:0000313" key="2">
    <source>
        <dbReference type="EMBL" id="SVC83391.1"/>
    </source>
</evidence>
<dbReference type="SUPFAM" id="SSF53335">
    <property type="entry name" value="S-adenosyl-L-methionine-dependent methyltransferases"/>
    <property type="match status" value="1"/>
</dbReference>
<protein>
    <recommendedName>
        <fullName evidence="1">Methyltransferase small domain-containing protein</fullName>
    </recommendedName>
</protein>
<organism evidence="2">
    <name type="scientific">marine metagenome</name>
    <dbReference type="NCBI Taxonomy" id="408172"/>
    <lineage>
        <taxon>unclassified sequences</taxon>
        <taxon>metagenomes</taxon>
        <taxon>ecological metagenomes</taxon>
    </lineage>
</organism>
<dbReference type="InterPro" id="IPR029063">
    <property type="entry name" value="SAM-dependent_MTases_sf"/>
</dbReference>
<dbReference type="InterPro" id="IPR007848">
    <property type="entry name" value="Small_mtfrase_dom"/>
</dbReference>
<dbReference type="Gene3D" id="3.40.50.150">
    <property type="entry name" value="Vaccinia Virus protein VP39"/>
    <property type="match status" value="1"/>
</dbReference>
<name>A0A382QGM6_9ZZZZ</name>
<gene>
    <name evidence="2" type="ORF">METZ01_LOCUS336245</name>
</gene>
<proteinExistence type="predicted"/>
<feature type="domain" description="Methyltransferase small" evidence="1">
    <location>
        <begin position="173"/>
        <end position="292"/>
    </location>
</feature>
<accession>A0A382QGM6</accession>
<dbReference type="AlphaFoldDB" id="A0A382QGM6"/>